<feature type="domain" description="Tc1-like transposase DDE" evidence="1">
    <location>
        <begin position="311"/>
        <end position="457"/>
    </location>
</feature>
<accession>A0AAU9JF37</accession>
<dbReference type="InterPro" id="IPR036397">
    <property type="entry name" value="RNaseH_sf"/>
</dbReference>
<sequence>MVKKRKSKKSFKEVQVASNYIETTDLIDPWIERTRDQILHVSKWRQIRISTSEEDKTSYPEGYPYEYILDFIAGESDTVENPLPVSEAEEFAIKADELLTEFSSKAPEYDLNDSLLNYKLDKEVTIGQMLDAIKISPYQYEFQTYLEQNQWNTINTIKIKPKEEDLIIETIDHLKRGLSLKETTNEMKGRVSYEKVKDIFKNYKIYGEKYVRKVKRKLTPALKPEHLQFLKEISEDPRNTVLSGRERKLLLCNHFGIRIGTDHVRQALKEMGYSIKRIRTFVPEADRVSHKNARCRVAQQLILLQQSGKELVSIDECQVNRGETAHYGWAKKGQKALNINGFKGKPLQIITAVRSCGLLGYIIRPKKIDQFGYKHFLGLIFGKLKEIDPVNYKDRFFLFMDNASAHKTKLVKDYIETQGITVLCNAPMTPQLNPIEYIFSMFKWNLRRMPMSNDEALIEYIYDAFKRIRPRHIYNAYIHSIRSYKASLRYEQLHDARGYNKIDAKIKFSGKHIKALINFDKLNTKKQED</sequence>
<protein>
    <recommendedName>
        <fullName evidence="1">Tc1-like transposase DDE domain-containing protein</fullName>
    </recommendedName>
</protein>
<dbReference type="PANTHER" id="PTHR46564:SF1">
    <property type="entry name" value="TRANSPOSASE"/>
    <property type="match status" value="1"/>
</dbReference>
<dbReference type="PANTHER" id="PTHR46564">
    <property type="entry name" value="TRANSPOSASE"/>
    <property type="match status" value="1"/>
</dbReference>
<name>A0AAU9JF37_9CILI</name>
<evidence type="ECO:0000313" key="2">
    <source>
        <dbReference type="EMBL" id="CAG9324611.1"/>
    </source>
</evidence>
<dbReference type="InterPro" id="IPR047655">
    <property type="entry name" value="Transpos_IS630-like"/>
</dbReference>
<keyword evidence="3" id="KW-1185">Reference proteome</keyword>
<proteinExistence type="predicted"/>
<dbReference type="AlphaFoldDB" id="A0AAU9JF37"/>
<evidence type="ECO:0000259" key="1">
    <source>
        <dbReference type="Pfam" id="PF13358"/>
    </source>
</evidence>
<evidence type="ECO:0000313" key="3">
    <source>
        <dbReference type="Proteomes" id="UP001162131"/>
    </source>
</evidence>
<dbReference type="GO" id="GO:0003676">
    <property type="term" value="F:nucleic acid binding"/>
    <property type="evidence" value="ECO:0007669"/>
    <property type="project" value="InterPro"/>
</dbReference>
<dbReference type="Pfam" id="PF13358">
    <property type="entry name" value="DDE_3"/>
    <property type="match status" value="1"/>
</dbReference>
<comment type="caution">
    <text evidence="2">The sequence shown here is derived from an EMBL/GenBank/DDBJ whole genome shotgun (WGS) entry which is preliminary data.</text>
</comment>
<dbReference type="NCBIfam" id="NF033545">
    <property type="entry name" value="transpos_IS630"/>
    <property type="match status" value="1"/>
</dbReference>
<dbReference type="Proteomes" id="UP001162131">
    <property type="component" value="Unassembled WGS sequence"/>
</dbReference>
<dbReference type="Gene3D" id="3.30.420.10">
    <property type="entry name" value="Ribonuclease H-like superfamily/Ribonuclease H"/>
    <property type="match status" value="1"/>
</dbReference>
<organism evidence="2 3">
    <name type="scientific">Blepharisma stoltei</name>
    <dbReference type="NCBI Taxonomy" id="1481888"/>
    <lineage>
        <taxon>Eukaryota</taxon>
        <taxon>Sar</taxon>
        <taxon>Alveolata</taxon>
        <taxon>Ciliophora</taxon>
        <taxon>Postciliodesmatophora</taxon>
        <taxon>Heterotrichea</taxon>
        <taxon>Heterotrichida</taxon>
        <taxon>Blepharismidae</taxon>
        <taxon>Blepharisma</taxon>
    </lineage>
</organism>
<dbReference type="InterPro" id="IPR038717">
    <property type="entry name" value="Tc1-like_DDE_dom"/>
</dbReference>
<dbReference type="EMBL" id="CAJZBQ010000036">
    <property type="protein sequence ID" value="CAG9324611.1"/>
    <property type="molecule type" value="Genomic_DNA"/>
</dbReference>
<gene>
    <name evidence="2" type="ORF">BSTOLATCC_MIC36397</name>
</gene>
<reference evidence="2" key="1">
    <citation type="submission" date="2021-09" db="EMBL/GenBank/DDBJ databases">
        <authorList>
            <consortium name="AG Swart"/>
            <person name="Singh M."/>
            <person name="Singh A."/>
            <person name="Seah K."/>
            <person name="Emmerich C."/>
        </authorList>
    </citation>
    <scope>NUCLEOTIDE SEQUENCE</scope>
    <source>
        <strain evidence="2">ATCC30299</strain>
    </source>
</reference>